<dbReference type="PANTHER" id="PTHR42085">
    <property type="entry name" value="F-BOX DOMAIN-CONTAINING PROTEIN"/>
    <property type="match status" value="1"/>
</dbReference>
<reference evidence="2" key="1">
    <citation type="journal article" date="2020" name="Stud. Mycol.">
        <title>101 Dothideomycetes genomes: a test case for predicting lifestyles and emergence of pathogens.</title>
        <authorList>
            <person name="Haridas S."/>
            <person name="Albert R."/>
            <person name="Binder M."/>
            <person name="Bloem J."/>
            <person name="Labutti K."/>
            <person name="Salamov A."/>
            <person name="Andreopoulos B."/>
            <person name="Baker S."/>
            <person name="Barry K."/>
            <person name="Bills G."/>
            <person name="Bluhm B."/>
            <person name="Cannon C."/>
            <person name="Castanera R."/>
            <person name="Culley D."/>
            <person name="Daum C."/>
            <person name="Ezra D."/>
            <person name="Gonzalez J."/>
            <person name="Henrissat B."/>
            <person name="Kuo A."/>
            <person name="Liang C."/>
            <person name="Lipzen A."/>
            <person name="Lutzoni F."/>
            <person name="Magnuson J."/>
            <person name="Mondo S."/>
            <person name="Nolan M."/>
            <person name="Ohm R."/>
            <person name="Pangilinan J."/>
            <person name="Park H.-J."/>
            <person name="Ramirez L."/>
            <person name="Alfaro M."/>
            <person name="Sun H."/>
            <person name="Tritt A."/>
            <person name="Yoshinaga Y."/>
            <person name="Zwiers L.-H."/>
            <person name="Turgeon B."/>
            <person name="Goodwin S."/>
            <person name="Spatafora J."/>
            <person name="Crous P."/>
            <person name="Grigoriev I."/>
        </authorList>
    </citation>
    <scope>NUCLEOTIDE SEQUENCE</scope>
    <source>
        <strain evidence="2">ATCC 36951</strain>
    </source>
</reference>
<evidence type="ECO:0000259" key="1">
    <source>
        <dbReference type="Pfam" id="PF24864"/>
    </source>
</evidence>
<dbReference type="RefSeq" id="XP_033663595.1">
    <property type="nucleotide sequence ID" value="XM_033813824.1"/>
</dbReference>
<evidence type="ECO:0000313" key="2">
    <source>
        <dbReference type="EMBL" id="KAF2162706.1"/>
    </source>
</evidence>
<dbReference type="GeneID" id="54567096"/>
<feature type="domain" description="DUF7730" evidence="1">
    <location>
        <begin position="48"/>
        <end position="102"/>
    </location>
</feature>
<sequence>MASTTTSRLLGLPPELRNRIYEFVFEDSEVTIRAHRNGIPCCTYEPPSLGILMTCRQTYREATDIFYSVTTFYFTWRMALVEFLRSLPPRHARMVSTIRFDTIARLEVFKSTGTGIAVAAQYDVFTARTSLKAFACPIPASIQSNVADFSRSSGHAKWTSTPWMTFAELYVQFPSE</sequence>
<dbReference type="InterPro" id="IPR038883">
    <property type="entry name" value="AN11006-like"/>
</dbReference>
<keyword evidence="3" id="KW-1185">Reference proteome</keyword>
<protein>
    <recommendedName>
        <fullName evidence="1">DUF7730 domain-containing protein</fullName>
    </recommendedName>
</protein>
<dbReference type="Proteomes" id="UP000799537">
    <property type="component" value="Unassembled WGS sequence"/>
</dbReference>
<evidence type="ECO:0000313" key="3">
    <source>
        <dbReference type="Proteomes" id="UP000799537"/>
    </source>
</evidence>
<proteinExistence type="predicted"/>
<gene>
    <name evidence="2" type="ORF">M409DRAFT_58114</name>
</gene>
<organism evidence="2 3">
    <name type="scientific">Zasmidium cellare ATCC 36951</name>
    <dbReference type="NCBI Taxonomy" id="1080233"/>
    <lineage>
        <taxon>Eukaryota</taxon>
        <taxon>Fungi</taxon>
        <taxon>Dikarya</taxon>
        <taxon>Ascomycota</taxon>
        <taxon>Pezizomycotina</taxon>
        <taxon>Dothideomycetes</taxon>
        <taxon>Dothideomycetidae</taxon>
        <taxon>Mycosphaerellales</taxon>
        <taxon>Mycosphaerellaceae</taxon>
        <taxon>Zasmidium</taxon>
    </lineage>
</organism>
<dbReference type="EMBL" id="ML993612">
    <property type="protein sequence ID" value="KAF2162706.1"/>
    <property type="molecule type" value="Genomic_DNA"/>
</dbReference>
<dbReference type="OrthoDB" id="3650564at2759"/>
<dbReference type="AlphaFoldDB" id="A0A6A6CB69"/>
<dbReference type="InterPro" id="IPR056632">
    <property type="entry name" value="DUF7730"/>
</dbReference>
<dbReference type="Pfam" id="PF24864">
    <property type="entry name" value="DUF7730"/>
    <property type="match status" value="1"/>
</dbReference>
<name>A0A6A6CB69_ZASCE</name>
<accession>A0A6A6CB69</accession>
<dbReference type="PANTHER" id="PTHR42085:SF1">
    <property type="entry name" value="F-BOX DOMAIN-CONTAINING PROTEIN"/>
    <property type="match status" value="1"/>
</dbReference>